<dbReference type="AlphaFoldDB" id="A0A2H3DWP6"/>
<evidence type="ECO:0000313" key="1">
    <source>
        <dbReference type="EMBL" id="PBK99625.1"/>
    </source>
</evidence>
<dbReference type="EMBL" id="KZ293647">
    <property type="protein sequence ID" value="PBK99625.1"/>
    <property type="molecule type" value="Genomic_DNA"/>
</dbReference>
<evidence type="ECO:0000313" key="2">
    <source>
        <dbReference type="Proteomes" id="UP000217790"/>
    </source>
</evidence>
<sequence>MLKTRPVGVLVEQGSGKVGKMGWRPLSGGIAGLWVQTIGAIVSSDTENRYSLKTRLVEAVVGWEGHCELSRVMFGSRSLWVASMAEIVLVLLERSLPHSITIFSSDLNSSLGYYPFTVIRSEISDATTKPLDFWTALTNDSNTQQLARIAIKLFSISPSEICGERTASRLGWFNAVRRSSIRPEHLIGSARLYDYWVNGFGEGEYTHKAHVHLSAVDESSSEATPLHYSAPSLMDLLNKENVTPKDMDISILEETLFNHPDPYDLAECDRLDPALSAPATVVRSQDCFDIAQYVKLDSPSLATLITHMSDGRPISVADAAPVASGSKGKPVDWTMDDYF</sequence>
<protein>
    <submittedName>
        <fullName evidence="1">Uncharacterized protein</fullName>
    </submittedName>
</protein>
<dbReference type="Proteomes" id="UP000217790">
    <property type="component" value="Unassembled WGS sequence"/>
</dbReference>
<organism evidence="1 2">
    <name type="scientific">Armillaria gallica</name>
    <name type="common">Bulbous honey fungus</name>
    <name type="synonym">Armillaria bulbosa</name>
    <dbReference type="NCBI Taxonomy" id="47427"/>
    <lineage>
        <taxon>Eukaryota</taxon>
        <taxon>Fungi</taxon>
        <taxon>Dikarya</taxon>
        <taxon>Basidiomycota</taxon>
        <taxon>Agaricomycotina</taxon>
        <taxon>Agaricomycetes</taxon>
        <taxon>Agaricomycetidae</taxon>
        <taxon>Agaricales</taxon>
        <taxon>Marasmiineae</taxon>
        <taxon>Physalacriaceae</taxon>
        <taxon>Armillaria</taxon>
    </lineage>
</organism>
<dbReference type="InParanoid" id="A0A2H3DWP6"/>
<reference evidence="2" key="1">
    <citation type="journal article" date="2017" name="Nat. Ecol. Evol.">
        <title>Genome expansion and lineage-specific genetic innovations in the forest pathogenic fungi Armillaria.</title>
        <authorList>
            <person name="Sipos G."/>
            <person name="Prasanna A.N."/>
            <person name="Walter M.C."/>
            <person name="O'Connor E."/>
            <person name="Balint B."/>
            <person name="Krizsan K."/>
            <person name="Kiss B."/>
            <person name="Hess J."/>
            <person name="Varga T."/>
            <person name="Slot J."/>
            <person name="Riley R."/>
            <person name="Boka B."/>
            <person name="Rigling D."/>
            <person name="Barry K."/>
            <person name="Lee J."/>
            <person name="Mihaltcheva S."/>
            <person name="LaButti K."/>
            <person name="Lipzen A."/>
            <person name="Waldron R."/>
            <person name="Moloney N.M."/>
            <person name="Sperisen C."/>
            <person name="Kredics L."/>
            <person name="Vagvoelgyi C."/>
            <person name="Patrignani A."/>
            <person name="Fitzpatrick D."/>
            <person name="Nagy I."/>
            <person name="Doyle S."/>
            <person name="Anderson J.B."/>
            <person name="Grigoriev I.V."/>
            <person name="Gueldener U."/>
            <person name="Muensterkoetter M."/>
            <person name="Nagy L.G."/>
        </authorList>
    </citation>
    <scope>NUCLEOTIDE SEQUENCE [LARGE SCALE GENOMIC DNA]</scope>
    <source>
        <strain evidence="2">Ar21-2</strain>
    </source>
</reference>
<gene>
    <name evidence="1" type="ORF">ARMGADRAFT_1025788</name>
</gene>
<accession>A0A2H3DWP6</accession>
<proteinExistence type="predicted"/>
<name>A0A2H3DWP6_ARMGA</name>
<dbReference type="OrthoDB" id="3060808at2759"/>
<keyword evidence="2" id="KW-1185">Reference proteome</keyword>